<comment type="caution">
    <text evidence="2">The sequence shown here is derived from an EMBL/GenBank/DDBJ whole genome shotgun (WGS) entry which is preliminary data.</text>
</comment>
<sequence>MNTKLKNSAFDKLKLAPIALAAGAGMMLAAAAPAQAAVVGLTQTVTQGGGCIF</sequence>
<keyword evidence="1" id="KW-0732">Signal</keyword>
<reference evidence="2 3" key="1">
    <citation type="submission" date="2019-02" db="EMBL/GenBank/DDBJ databases">
        <title>Draft genome sequence of Arthrospira platensis NIES-3787.</title>
        <authorList>
            <person name="Yamaguchi H."/>
            <person name="Suzuki S."/>
            <person name="Kawachi M."/>
        </authorList>
    </citation>
    <scope>NUCLEOTIDE SEQUENCE [LARGE SCALE GENOMIC DNA]</scope>
    <source>
        <strain evidence="2 3">NIES-3787</strain>
    </source>
</reference>
<dbReference type="Proteomes" id="UP000438874">
    <property type="component" value="Unassembled WGS sequence"/>
</dbReference>
<evidence type="ECO:0000313" key="3">
    <source>
        <dbReference type="Proteomes" id="UP000438874"/>
    </source>
</evidence>
<feature type="chain" id="PRO_5026169571" evidence="1">
    <location>
        <begin position="37"/>
        <end position="53"/>
    </location>
</feature>
<dbReference type="AlphaFoldDB" id="A0A6H9GMK7"/>
<name>A0A6H9GMK7_MICAE</name>
<accession>A0A6H9GMK7</accession>
<feature type="signal peptide" evidence="1">
    <location>
        <begin position="1"/>
        <end position="36"/>
    </location>
</feature>
<gene>
    <name evidence="2" type="ORF">NIES3787_33540</name>
</gene>
<proteinExistence type="predicted"/>
<evidence type="ECO:0000256" key="1">
    <source>
        <dbReference type="SAM" id="SignalP"/>
    </source>
</evidence>
<protein>
    <submittedName>
        <fullName evidence="2">Uncharacterized protein</fullName>
    </submittedName>
</protein>
<dbReference type="RefSeq" id="WP_159250284.1">
    <property type="nucleotide sequence ID" value="NZ_BJCH01000051.1"/>
</dbReference>
<evidence type="ECO:0000313" key="2">
    <source>
        <dbReference type="EMBL" id="GCL47646.1"/>
    </source>
</evidence>
<organism evidence="2 3">
    <name type="scientific">Microcystis aeruginosa NIES-3787</name>
    <dbReference type="NCBI Taxonomy" id="2517782"/>
    <lineage>
        <taxon>Bacteria</taxon>
        <taxon>Bacillati</taxon>
        <taxon>Cyanobacteriota</taxon>
        <taxon>Cyanophyceae</taxon>
        <taxon>Oscillatoriophycideae</taxon>
        <taxon>Chroococcales</taxon>
        <taxon>Microcystaceae</taxon>
        <taxon>Microcystis</taxon>
    </lineage>
</organism>
<dbReference type="EMBL" id="BJCH01000051">
    <property type="protein sequence ID" value="GCL47646.1"/>
    <property type="molecule type" value="Genomic_DNA"/>
</dbReference>